<keyword evidence="2" id="KW-1185">Reference proteome</keyword>
<evidence type="ECO:0000313" key="2">
    <source>
        <dbReference type="Proteomes" id="UP001155604"/>
    </source>
</evidence>
<sequence length="310" mass="34905">MQNSSQSDLLYSSFSSDDYQEHPPLSSYADIPHVHMAELPDGNAYSVDEEAIRLKVARKAERDKINAEIKSLANIVKKKGVAVGFKAKVASYAGFKAKRLPDFVQTLLTQSKLLPHRDDFLDRGDGLCRGKTQARSKVILGYMLSAFVVNCNVNNGHIVVATRHGGKNVTHDELRKEVAMRHGVYIPESTWYFYVNRLVQCGHIESHTVSIYEDGHVASFHAEASHKYLSTKLMSMLGADRLSVRTAAAKHNVDLKLAGKSFKQKPRYASSRYRRDGSLRQNMPIIKPSQELLALIRSHYEREAYYVPPN</sequence>
<protein>
    <submittedName>
        <fullName evidence="1">Uncharacterized protein</fullName>
    </submittedName>
</protein>
<name>A0A9X2WYG3_9GAMM</name>
<comment type="caution">
    <text evidence="1">The sequence shown here is derived from an EMBL/GenBank/DDBJ whole genome shotgun (WGS) entry which is preliminary data.</text>
</comment>
<dbReference type="EMBL" id="JAMTCC010000082">
    <property type="protein sequence ID" value="MCT7948069.1"/>
    <property type="molecule type" value="Genomic_DNA"/>
</dbReference>
<accession>A0A9X2WYG3</accession>
<reference evidence="1" key="1">
    <citation type="journal article" date="2023" name="Int. J. Syst. Evol. Microbiol.">
        <title>&lt;i&gt;Shewanella septentrionalis&lt;/i&gt; sp. nov. and &lt;i&gt;Shewanella holmiensis&lt;/i&gt; sp. nov., isolated from Baltic Sea water and sediments.</title>
        <authorList>
            <person name="Martin-Rodriguez A.J."/>
            <person name="Thorell K."/>
            <person name="Joffre E."/>
            <person name="Jensie-Markopoulos S."/>
            <person name="Moore E.R.B."/>
            <person name="Sjoling A."/>
        </authorList>
    </citation>
    <scope>NUCLEOTIDE SEQUENCE</scope>
    <source>
        <strain evidence="1">SP1W3</strain>
    </source>
</reference>
<evidence type="ECO:0000313" key="1">
    <source>
        <dbReference type="EMBL" id="MCT7948069.1"/>
    </source>
</evidence>
<dbReference type="RefSeq" id="WP_212601034.1">
    <property type="nucleotide sequence ID" value="NZ_JAMTCC010000082.1"/>
</dbReference>
<gene>
    <name evidence="1" type="ORF">NE536_22240</name>
</gene>
<organism evidence="1 2">
    <name type="scientific">Shewanella septentrionalis</name>
    <dbReference type="NCBI Taxonomy" id="2952223"/>
    <lineage>
        <taxon>Bacteria</taxon>
        <taxon>Pseudomonadati</taxon>
        <taxon>Pseudomonadota</taxon>
        <taxon>Gammaproteobacteria</taxon>
        <taxon>Alteromonadales</taxon>
        <taxon>Shewanellaceae</taxon>
        <taxon>Shewanella</taxon>
    </lineage>
</organism>
<proteinExistence type="predicted"/>
<dbReference type="Proteomes" id="UP001155604">
    <property type="component" value="Unassembled WGS sequence"/>
</dbReference>
<dbReference type="AlphaFoldDB" id="A0A9X2WYG3"/>